<name>A0A0A9H9Z0_ARUDO</name>
<accession>A0A0A9H9Z0</accession>
<dbReference type="EMBL" id="GBRH01166250">
    <property type="protein sequence ID" value="JAE31646.1"/>
    <property type="molecule type" value="Transcribed_RNA"/>
</dbReference>
<dbReference type="AlphaFoldDB" id="A0A0A9H9Z0"/>
<evidence type="ECO:0000313" key="1">
    <source>
        <dbReference type="EMBL" id="JAE31646.1"/>
    </source>
</evidence>
<organism evidence="1">
    <name type="scientific">Arundo donax</name>
    <name type="common">Giant reed</name>
    <name type="synonym">Donax arundinaceus</name>
    <dbReference type="NCBI Taxonomy" id="35708"/>
    <lineage>
        <taxon>Eukaryota</taxon>
        <taxon>Viridiplantae</taxon>
        <taxon>Streptophyta</taxon>
        <taxon>Embryophyta</taxon>
        <taxon>Tracheophyta</taxon>
        <taxon>Spermatophyta</taxon>
        <taxon>Magnoliopsida</taxon>
        <taxon>Liliopsida</taxon>
        <taxon>Poales</taxon>
        <taxon>Poaceae</taxon>
        <taxon>PACMAD clade</taxon>
        <taxon>Arundinoideae</taxon>
        <taxon>Arundineae</taxon>
        <taxon>Arundo</taxon>
    </lineage>
</organism>
<proteinExistence type="predicted"/>
<reference evidence="1" key="2">
    <citation type="journal article" date="2015" name="Data Brief">
        <title>Shoot transcriptome of the giant reed, Arundo donax.</title>
        <authorList>
            <person name="Barrero R.A."/>
            <person name="Guerrero F.D."/>
            <person name="Moolhuijzen P."/>
            <person name="Goolsby J.A."/>
            <person name="Tidwell J."/>
            <person name="Bellgard S.E."/>
            <person name="Bellgard M.I."/>
        </authorList>
    </citation>
    <scope>NUCLEOTIDE SEQUENCE</scope>
    <source>
        <tissue evidence="1">Shoot tissue taken approximately 20 cm above the soil surface</tissue>
    </source>
</reference>
<reference evidence="1" key="1">
    <citation type="submission" date="2014-09" db="EMBL/GenBank/DDBJ databases">
        <authorList>
            <person name="Magalhaes I.L.F."/>
            <person name="Oliveira U."/>
            <person name="Santos F.R."/>
            <person name="Vidigal T.H.D.A."/>
            <person name="Brescovit A.D."/>
            <person name="Santos A.J."/>
        </authorList>
    </citation>
    <scope>NUCLEOTIDE SEQUENCE</scope>
    <source>
        <tissue evidence="1">Shoot tissue taken approximately 20 cm above the soil surface</tissue>
    </source>
</reference>
<sequence length="113" mass="12919">MTASGNINTQITIIPEDSRSKAVMLYVLCRAGDADIGTREYLVELLNKNACPSLATLRIVCLLKCKRSEDSKHYINSILLHKADKRFNLYQGNTQQISSYHHNKRWQMLVSLH</sequence>
<protein>
    <submittedName>
        <fullName evidence="1">Uncharacterized protein</fullName>
    </submittedName>
</protein>